<feature type="region of interest" description="Disordered" evidence="1">
    <location>
        <begin position="189"/>
        <end position="230"/>
    </location>
</feature>
<organism evidence="3 4">
    <name type="scientific">Trichobilharzia regenti</name>
    <name type="common">Nasal bird schistosome</name>
    <dbReference type="NCBI Taxonomy" id="157069"/>
    <lineage>
        <taxon>Eukaryota</taxon>
        <taxon>Metazoa</taxon>
        <taxon>Spiralia</taxon>
        <taxon>Lophotrochozoa</taxon>
        <taxon>Platyhelminthes</taxon>
        <taxon>Trematoda</taxon>
        <taxon>Digenea</taxon>
        <taxon>Strigeidida</taxon>
        <taxon>Schistosomatoidea</taxon>
        <taxon>Schistosomatidae</taxon>
        <taxon>Trichobilharzia</taxon>
    </lineage>
</organism>
<feature type="region of interest" description="Disordered" evidence="1">
    <location>
        <begin position="308"/>
        <end position="332"/>
    </location>
</feature>
<feature type="region of interest" description="Disordered" evidence="1">
    <location>
        <begin position="619"/>
        <end position="639"/>
    </location>
</feature>
<keyword evidence="3" id="KW-1185">Reference proteome</keyword>
<dbReference type="SMART" id="SM00315">
    <property type="entry name" value="RGS"/>
    <property type="match status" value="1"/>
</dbReference>
<dbReference type="WBParaSite" id="TREG1_58750.1">
    <property type="protein sequence ID" value="TREG1_58750.1"/>
    <property type="gene ID" value="TREG1_58750"/>
</dbReference>
<dbReference type="Gene3D" id="1.10.167.10">
    <property type="entry name" value="Regulator of G-protein Signalling 4, domain 2"/>
    <property type="match status" value="1"/>
</dbReference>
<evidence type="ECO:0000259" key="2">
    <source>
        <dbReference type="PROSITE" id="PS50132"/>
    </source>
</evidence>
<dbReference type="Pfam" id="PF00615">
    <property type="entry name" value="RGS"/>
    <property type="match status" value="1"/>
</dbReference>
<sequence length="681" mass="78151">MPHIRSKSFDEIQSQESSKPHRLLSYSSLTNINDEKYTKCRSDCSNKSTPYFTHVSDSTASCLRYATKEVTESDDFCNIRPKSLNETSPRKWKWLFITSNSKFSLSSSVSISTGCNSSSSNNSSTRNISSSTASSYRHRKFGLSGYLPSISSFKFKSSKCGNNQTGNKNGGVNRSKYFQKLNKPSPLCITHNSNSQIHSSQEDSQQQQQQLQQQQSSNSHFDGEQHSSTMQQDSCFVANSATGYNIFNNHGNFKVRRAKSHNYTSRHNPHKVCYSLVEKDSIADDQRNRRETCFESFNCDRGSTHLTITGGNDNNNDNNNNNGHNDDNNNNRQFRRSIKKSFRRTISFISPERRFLSCKEKSNINTSEHIGHMLSPRGDIRSPRLERKFSKIAIGVRDKLSTFYKSPNATSSQSYSADFTISKHRVFLNKLFRSGRPTREQVEEWARSFEAVLRDKYGVMVFREFLRTEFSDENIRFWLICEDYRNKSGSKNMQRKAFKIFNEYVAVQAAREVNLDSNTRLQTEKDLETANKNTFDQCQRRIQSLMEKDSYRRFLRSDLYSIALELSKAREDCQISNKFGRHSVIDFRGIRNAFISAKSFPTPGIPTTNTHVDRRVTNKNNVDNMDEHNSTSKKISNTDTTDQCVNVNSLSKVKSVDHLKENFTRSETVSMTKSLSENSQN</sequence>
<dbReference type="InterPro" id="IPR016137">
    <property type="entry name" value="RGS"/>
</dbReference>
<reference evidence="3" key="1">
    <citation type="submission" date="2022-06" db="EMBL/GenBank/DDBJ databases">
        <authorList>
            <person name="Berger JAMES D."/>
            <person name="Berger JAMES D."/>
        </authorList>
    </citation>
    <scope>NUCLEOTIDE SEQUENCE [LARGE SCALE GENOMIC DNA]</scope>
</reference>
<dbReference type="InterPro" id="IPR044926">
    <property type="entry name" value="RGS_subdomain_2"/>
</dbReference>
<dbReference type="FunFam" id="1.10.167.10:FF:000001">
    <property type="entry name" value="Putative regulator of g-protein signaling 12"/>
    <property type="match status" value="1"/>
</dbReference>
<dbReference type="AlphaFoldDB" id="A0AA85K3E8"/>
<dbReference type="InterPro" id="IPR036305">
    <property type="entry name" value="RGS_sf"/>
</dbReference>
<name>A0AA85K3E8_TRIRE</name>
<feature type="compositionally biased region" description="Low complexity" evidence="1">
    <location>
        <begin position="310"/>
        <end position="323"/>
    </location>
</feature>
<reference evidence="4" key="2">
    <citation type="submission" date="2023-11" db="UniProtKB">
        <authorList>
            <consortium name="WormBaseParasite"/>
        </authorList>
    </citation>
    <scope>IDENTIFICATION</scope>
</reference>
<dbReference type="PANTHER" id="PTHR10845">
    <property type="entry name" value="REGULATOR OF G PROTEIN SIGNALING"/>
    <property type="match status" value="1"/>
</dbReference>
<dbReference type="PROSITE" id="PS50132">
    <property type="entry name" value="RGS"/>
    <property type="match status" value="1"/>
</dbReference>
<evidence type="ECO:0000313" key="4">
    <source>
        <dbReference type="WBParaSite" id="TREG1_58750.1"/>
    </source>
</evidence>
<feature type="compositionally biased region" description="Low complexity" evidence="1">
    <location>
        <begin position="195"/>
        <end position="219"/>
    </location>
</feature>
<dbReference type="SUPFAM" id="SSF48097">
    <property type="entry name" value="Regulator of G-protein signaling, RGS"/>
    <property type="match status" value="1"/>
</dbReference>
<protein>
    <recommendedName>
        <fullName evidence="2">RGS domain-containing protein</fullName>
    </recommendedName>
</protein>
<feature type="region of interest" description="Disordered" evidence="1">
    <location>
        <begin position="1"/>
        <end position="21"/>
    </location>
</feature>
<feature type="domain" description="RGS" evidence="2">
    <location>
        <begin position="448"/>
        <end position="564"/>
    </location>
</feature>
<dbReference type="PRINTS" id="PR01301">
    <property type="entry name" value="RGSPROTEIN"/>
</dbReference>
<evidence type="ECO:0000313" key="3">
    <source>
        <dbReference type="Proteomes" id="UP000050795"/>
    </source>
</evidence>
<proteinExistence type="predicted"/>
<evidence type="ECO:0000256" key="1">
    <source>
        <dbReference type="SAM" id="MobiDB-lite"/>
    </source>
</evidence>
<dbReference type="PANTHER" id="PTHR10845:SF259">
    <property type="entry name" value="RGS DOMAIN-CONTAINING PROTEIN-RELATED"/>
    <property type="match status" value="1"/>
</dbReference>
<dbReference type="Proteomes" id="UP000050795">
    <property type="component" value="Unassembled WGS sequence"/>
</dbReference>
<accession>A0AA85K3E8</accession>